<evidence type="ECO:0000256" key="5">
    <source>
        <dbReference type="ARBA" id="ARBA00023136"/>
    </source>
</evidence>
<evidence type="ECO:0000256" key="6">
    <source>
        <dbReference type="ARBA" id="ARBA00023186"/>
    </source>
</evidence>
<dbReference type="Proteomes" id="UP001320831">
    <property type="component" value="Unassembled WGS sequence"/>
</dbReference>
<protein>
    <recommendedName>
        <fullName evidence="8">Ancillary SecYEG translocon subunit</fullName>
    </recommendedName>
</protein>
<dbReference type="InterPro" id="IPR026039">
    <property type="entry name" value="YfgM"/>
</dbReference>
<evidence type="ECO:0000256" key="3">
    <source>
        <dbReference type="ARBA" id="ARBA00022692"/>
    </source>
</evidence>
<comment type="caution">
    <text evidence="11">The sequence shown here is derived from an EMBL/GenBank/DDBJ whole genome shotgun (WGS) entry which is preliminary data.</text>
</comment>
<feature type="domain" description="Ancillary SecYEG translocon subunit/Cell division coordinator CpoB TPR" evidence="10">
    <location>
        <begin position="20"/>
        <end position="161"/>
    </location>
</feature>
<evidence type="ECO:0000256" key="1">
    <source>
        <dbReference type="ARBA" id="ARBA00004401"/>
    </source>
</evidence>
<evidence type="ECO:0000256" key="9">
    <source>
        <dbReference type="SAM" id="Phobius"/>
    </source>
</evidence>
<dbReference type="EMBL" id="JAOCZP010000001">
    <property type="protein sequence ID" value="MCT7373630.1"/>
    <property type="molecule type" value="Genomic_DNA"/>
</dbReference>
<keyword evidence="3 9" id="KW-0812">Transmembrane</keyword>
<evidence type="ECO:0000313" key="11">
    <source>
        <dbReference type="EMBL" id="MCT7373630.1"/>
    </source>
</evidence>
<proteinExistence type="inferred from homology"/>
<evidence type="ECO:0000256" key="2">
    <source>
        <dbReference type="ARBA" id="ARBA00022475"/>
    </source>
</evidence>
<evidence type="ECO:0000259" key="10">
    <source>
        <dbReference type="Pfam" id="PF09976"/>
    </source>
</evidence>
<dbReference type="RefSeq" id="WP_260899956.1">
    <property type="nucleotide sequence ID" value="NZ_JAOCZP010000001.1"/>
</dbReference>
<keyword evidence="5 9" id="KW-0472">Membrane</keyword>
<dbReference type="Pfam" id="PF09976">
    <property type="entry name" value="TPR_21"/>
    <property type="match status" value="1"/>
</dbReference>
<accession>A0ABT2LGK0</accession>
<evidence type="ECO:0000256" key="4">
    <source>
        <dbReference type="ARBA" id="ARBA00022989"/>
    </source>
</evidence>
<keyword evidence="6" id="KW-0143">Chaperone</keyword>
<keyword evidence="4 9" id="KW-1133">Transmembrane helix</keyword>
<dbReference type="InterPro" id="IPR011990">
    <property type="entry name" value="TPR-like_helical_dom_sf"/>
</dbReference>
<comment type="subcellular location">
    <subcellularLocation>
        <location evidence="1">Cell membrane</location>
        <topology evidence="1">Single-pass type II membrane protein</topology>
    </subcellularLocation>
</comment>
<keyword evidence="12" id="KW-1185">Reference proteome</keyword>
<dbReference type="PANTHER" id="PTHR38035">
    <property type="entry name" value="UPF0070 PROTEIN YFGM"/>
    <property type="match status" value="1"/>
</dbReference>
<evidence type="ECO:0000256" key="8">
    <source>
        <dbReference type="ARBA" id="ARBA00024235"/>
    </source>
</evidence>
<sequence length="221" mass="23705">MSDDSFIREVNEELRQDQLKALWRRYGTMAIAAVGLIILATAAYVGYEYWSTSRANQAGDAFARALELADEGKTDEALAALEEIETSGYGSYPVLARLRAAATLADDGKPEEAVAKYDAVAGDNSVPAAIRDMARLRAALLLVDHGSYTDVATRVEPLTAEGNAMRHTARETLALAAWKEGDRENALALYGQIIDDPQAPAGARQRAEMMSDLIAGSGKPG</sequence>
<comment type="similarity">
    <text evidence="7">Belongs to the YfgM family.</text>
</comment>
<gene>
    <name evidence="11" type="ORF">N5A92_01025</name>
</gene>
<evidence type="ECO:0000256" key="7">
    <source>
        <dbReference type="ARBA" id="ARBA00024197"/>
    </source>
</evidence>
<organism evidence="11 12">
    <name type="scientific">Chelativorans salis</name>
    <dbReference type="NCBI Taxonomy" id="2978478"/>
    <lineage>
        <taxon>Bacteria</taxon>
        <taxon>Pseudomonadati</taxon>
        <taxon>Pseudomonadota</taxon>
        <taxon>Alphaproteobacteria</taxon>
        <taxon>Hyphomicrobiales</taxon>
        <taxon>Phyllobacteriaceae</taxon>
        <taxon>Chelativorans</taxon>
    </lineage>
</organism>
<dbReference type="PANTHER" id="PTHR38035:SF1">
    <property type="entry name" value="ANCILLARY SECYEG TRANSLOCON SUBUNIT"/>
    <property type="match status" value="1"/>
</dbReference>
<keyword evidence="2" id="KW-1003">Cell membrane</keyword>
<evidence type="ECO:0000313" key="12">
    <source>
        <dbReference type="Proteomes" id="UP001320831"/>
    </source>
</evidence>
<dbReference type="InterPro" id="IPR018704">
    <property type="entry name" value="SecYEG/CpoB_TPR"/>
</dbReference>
<name>A0ABT2LGK0_9HYPH</name>
<feature type="transmembrane region" description="Helical" evidence="9">
    <location>
        <begin position="26"/>
        <end position="47"/>
    </location>
</feature>
<dbReference type="Gene3D" id="1.25.40.10">
    <property type="entry name" value="Tetratricopeptide repeat domain"/>
    <property type="match status" value="1"/>
</dbReference>
<reference evidence="11 12" key="1">
    <citation type="submission" date="2022-09" db="EMBL/GenBank/DDBJ databases">
        <title>Chelativorans salina sp. nov., a novel slightly halophilic bacterium isolated from a saline lake sediment enrichment.</title>
        <authorList>
            <person name="Gao L."/>
            <person name="Fang B.-Z."/>
            <person name="Li W.-J."/>
        </authorList>
    </citation>
    <scope>NUCLEOTIDE SEQUENCE [LARGE SCALE GENOMIC DNA]</scope>
    <source>
        <strain evidence="11 12">EGI FJ00035</strain>
    </source>
</reference>